<dbReference type="Proteomes" id="UP001296104">
    <property type="component" value="Unassembled WGS sequence"/>
</dbReference>
<feature type="region of interest" description="Disordered" evidence="1">
    <location>
        <begin position="80"/>
        <end position="103"/>
    </location>
</feature>
<proteinExistence type="predicted"/>
<evidence type="ECO:0000313" key="3">
    <source>
        <dbReference type="Proteomes" id="UP001296104"/>
    </source>
</evidence>
<dbReference type="Gene3D" id="2.40.128.680">
    <property type="match status" value="1"/>
</dbReference>
<dbReference type="AlphaFoldDB" id="A0AAI8YU55"/>
<reference evidence="2" key="1">
    <citation type="submission" date="2023-11" db="EMBL/GenBank/DDBJ databases">
        <authorList>
            <person name="Alioto T."/>
            <person name="Alioto T."/>
            <person name="Gomez Garrido J."/>
        </authorList>
    </citation>
    <scope>NUCLEOTIDE SEQUENCE</scope>
</reference>
<feature type="region of interest" description="Disordered" evidence="1">
    <location>
        <begin position="1"/>
        <end position="53"/>
    </location>
</feature>
<protein>
    <submittedName>
        <fullName evidence="2">Ribonuclease H1 small subunit</fullName>
    </submittedName>
</protein>
<comment type="caution">
    <text evidence="2">The sequence shown here is derived from an EMBL/GenBank/DDBJ whole genome shotgun (WGS) entry which is preliminary data.</text>
</comment>
<dbReference type="PANTHER" id="PTHR47204:SF1">
    <property type="entry name" value="RIBONUCLEASE H2 SUBUNIT C"/>
    <property type="match status" value="1"/>
</dbReference>
<dbReference type="CDD" id="cd09271">
    <property type="entry name" value="RNase_H2-C"/>
    <property type="match status" value="1"/>
</dbReference>
<gene>
    <name evidence="2" type="ORF">LECACI_7A002037</name>
</gene>
<dbReference type="Pfam" id="PF08615">
    <property type="entry name" value="RNase_H2_suC"/>
    <property type="match status" value="1"/>
</dbReference>
<evidence type="ECO:0000313" key="2">
    <source>
        <dbReference type="EMBL" id="CAK3874288.1"/>
    </source>
</evidence>
<name>A0AAI8YU55_9PEZI</name>
<evidence type="ECO:0000256" key="1">
    <source>
        <dbReference type="SAM" id="MobiDB-lite"/>
    </source>
</evidence>
<dbReference type="GO" id="GO:0032299">
    <property type="term" value="C:ribonuclease H2 complex"/>
    <property type="evidence" value="ECO:0007669"/>
    <property type="project" value="InterPro"/>
</dbReference>
<sequence length="158" mass="17791">MLSLPTPTTSSKPLKVKPNLLPCTIHHSGPIKISKRHWNPSSSQQTSSSSSYLRGRALLGQEIHLPKGYTGAILRKTGEVDKLQQNEQEEEEEEEEEAEETVEVKKLEQVGRFEEIVVWGHETAPGGEDVYIKGIREWIGFAEAMNTHDEQPREDTTT</sequence>
<dbReference type="EMBL" id="CAVMBE010000008">
    <property type="protein sequence ID" value="CAK3874288.1"/>
    <property type="molecule type" value="Genomic_DNA"/>
</dbReference>
<feature type="compositionally biased region" description="Polar residues" evidence="1">
    <location>
        <begin position="1"/>
        <end position="12"/>
    </location>
</feature>
<accession>A0AAI8YU55</accession>
<feature type="compositionally biased region" description="Acidic residues" evidence="1">
    <location>
        <begin position="87"/>
        <end position="101"/>
    </location>
</feature>
<dbReference type="GO" id="GO:0006401">
    <property type="term" value="P:RNA catabolic process"/>
    <property type="evidence" value="ECO:0007669"/>
    <property type="project" value="InterPro"/>
</dbReference>
<keyword evidence="3" id="KW-1185">Reference proteome</keyword>
<organism evidence="2 3">
    <name type="scientific">Lecanosticta acicola</name>
    <dbReference type="NCBI Taxonomy" id="111012"/>
    <lineage>
        <taxon>Eukaryota</taxon>
        <taxon>Fungi</taxon>
        <taxon>Dikarya</taxon>
        <taxon>Ascomycota</taxon>
        <taxon>Pezizomycotina</taxon>
        <taxon>Dothideomycetes</taxon>
        <taxon>Dothideomycetidae</taxon>
        <taxon>Mycosphaerellales</taxon>
        <taxon>Mycosphaerellaceae</taxon>
        <taxon>Lecanosticta</taxon>
    </lineage>
</organism>
<dbReference type="InterPro" id="IPR013924">
    <property type="entry name" value="RNase_H2_suC"/>
</dbReference>
<feature type="compositionally biased region" description="Low complexity" evidence="1">
    <location>
        <begin position="41"/>
        <end position="51"/>
    </location>
</feature>
<dbReference type="PANTHER" id="PTHR47204">
    <property type="entry name" value="OS02G0168900 PROTEIN"/>
    <property type="match status" value="1"/>
</dbReference>